<reference evidence="3" key="1">
    <citation type="submission" date="2018-12" db="EMBL/GenBank/DDBJ databases">
        <title>Genome sequence of Peanibacillus sp.</title>
        <authorList>
            <person name="Subramani G."/>
            <person name="Srinivasan S."/>
            <person name="Kim M.K."/>
        </authorList>
    </citation>
    <scope>NUCLEOTIDE SEQUENCE [LARGE SCALE GENOMIC DNA]</scope>
    <source>
        <strain evidence="3">18JY67-1</strain>
    </source>
</reference>
<dbReference type="KEGG" id="palb:EJC50_16175"/>
<organism evidence="2 3">
    <name type="scientific">Paenibacillus albus</name>
    <dbReference type="NCBI Taxonomy" id="2495582"/>
    <lineage>
        <taxon>Bacteria</taxon>
        <taxon>Bacillati</taxon>
        <taxon>Bacillota</taxon>
        <taxon>Bacilli</taxon>
        <taxon>Bacillales</taxon>
        <taxon>Paenibacillaceae</taxon>
        <taxon>Paenibacillus</taxon>
    </lineage>
</organism>
<dbReference type="PANTHER" id="PTHR43861">
    <property type="entry name" value="TRANS-ACONITATE 2-METHYLTRANSFERASE-RELATED"/>
    <property type="match status" value="1"/>
</dbReference>
<keyword evidence="2" id="KW-0808">Transferase</keyword>
<keyword evidence="3" id="KW-1185">Reference proteome</keyword>
<dbReference type="GO" id="GO:0032259">
    <property type="term" value="P:methylation"/>
    <property type="evidence" value="ECO:0007669"/>
    <property type="project" value="UniProtKB-KW"/>
</dbReference>
<gene>
    <name evidence="2" type="ORF">EJC50_16175</name>
</gene>
<evidence type="ECO:0000313" key="3">
    <source>
        <dbReference type="Proteomes" id="UP000272528"/>
    </source>
</evidence>
<dbReference type="CDD" id="cd02440">
    <property type="entry name" value="AdoMet_MTases"/>
    <property type="match status" value="1"/>
</dbReference>
<sequence length="255" mass="28715">MDSIHVWQTELYDKKLNFVSEFGKGVVEVLSPVRGEKILDLGCGTGDLAYEISKAGANVIGMDLSTQMIGSAKEKYPEINFFVGDAENFKLDEQVDAVFSNAALHWMKKPEQVIKCVWDSLKPGGRFVAEFGGQGNVETVTNAASQVLERDYGIDASQLNPWYFPSIAQYSALLEQQGFRVTYAVHFDRPTRMQDGENGLNIWLTGLADDLFSGLSIEQKEDAIHKIEAEAREELFKDGDWYIDYKRIRVKAIKR</sequence>
<dbReference type="EMBL" id="CP034437">
    <property type="protein sequence ID" value="AZN41031.1"/>
    <property type="molecule type" value="Genomic_DNA"/>
</dbReference>
<evidence type="ECO:0000313" key="2">
    <source>
        <dbReference type="EMBL" id="AZN41031.1"/>
    </source>
</evidence>
<dbReference type="AlphaFoldDB" id="A0A3S9A5Q0"/>
<evidence type="ECO:0000259" key="1">
    <source>
        <dbReference type="Pfam" id="PF08241"/>
    </source>
</evidence>
<proteinExistence type="predicted"/>
<feature type="domain" description="Methyltransferase type 11" evidence="1">
    <location>
        <begin position="39"/>
        <end position="128"/>
    </location>
</feature>
<dbReference type="GO" id="GO:0008757">
    <property type="term" value="F:S-adenosylmethionine-dependent methyltransferase activity"/>
    <property type="evidence" value="ECO:0007669"/>
    <property type="project" value="InterPro"/>
</dbReference>
<dbReference type="SUPFAM" id="SSF53335">
    <property type="entry name" value="S-adenosyl-L-methionine-dependent methyltransferases"/>
    <property type="match status" value="1"/>
</dbReference>
<accession>A0A3S9A5Q0</accession>
<dbReference type="Proteomes" id="UP000272528">
    <property type="component" value="Chromosome"/>
</dbReference>
<keyword evidence="2" id="KW-0489">Methyltransferase</keyword>
<dbReference type="OrthoDB" id="9760689at2"/>
<dbReference type="InterPro" id="IPR013216">
    <property type="entry name" value="Methyltransf_11"/>
</dbReference>
<dbReference type="InterPro" id="IPR029063">
    <property type="entry name" value="SAM-dependent_MTases_sf"/>
</dbReference>
<dbReference type="Gene3D" id="3.40.50.150">
    <property type="entry name" value="Vaccinia Virus protein VP39"/>
    <property type="match status" value="1"/>
</dbReference>
<name>A0A3S9A5Q0_9BACL</name>
<dbReference type="Pfam" id="PF08241">
    <property type="entry name" value="Methyltransf_11"/>
    <property type="match status" value="1"/>
</dbReference>
<dbReference type="PANTHER" id="PTHR43861:SF1">
    <property type="entry name" value="TRANS-ACONITATE 2-METHYLTRANSFERASE"/>
    <property type="match status" value="1"/>
</dbReference>
<protein>
    <submittedName>
        <fullName evidence="2">Class I SAM-dependent methyltransferase</fullName>
    </submittedName>
</protein>
<dbReference type="RefSeq" id="WP_126016693.1">
    <property type="nucleotide sequence ID" value="NZ_CP034437.1"/>
</dbReference>